<dbReference type="Pfam" id="PF00176">
    <property type="entry name" value="SNF2-rel_dom"/>
    <property type="match status" value="1"/>
</dbReference>
<dbReference type="STRING" id="1231657.A0A1Y1YEI7"/>
<feature type="compositionally biased region" description="Pro residues" evidence="4">
    <location>
        <begin position="42"/>
        <end position="55"/>
    </location>
</feature>
<feature type="region of interest" description="Disordered" evidence="4">
    <location>
        <begin position="1"/>
        <end position="64"/>
    </location>
</feature>
<organism evidence="7 8">
    <name type="scientific">Clohesyomyces aquaticus</name>
    <dbReference type="NCBI Taxonomy" id="1231657"/>
    <lineage>
        <taxon>Eukaryota</taxon>
        <taxon>Fungi</taxon>
        <taxon>Dikarya</taxon>
        <taxon>Ascomycota</taxon>
        <taxon>Pezizomycotina</taxon>
        <taxon>Dothideomycetes</taxon>
        <taxon>Pleosporomycetidae</taxon>
        <taxon>Pleosporales</taxon>
        <taxon>Lindgomycetaceae</taxon>
        <taxon>Clohesyomyces</taxon>
    </lineage>
</organism>
<dbReference type="SMART" id="SM00490">
    <property type="entry name" value="HELICc"/>
    <property type="match status" value="1"/>
</dbReference>
<name>A0A1Y1YEI7_9PLEO</name>
<dbReference type="EMBL" id="MCFA01000259">
    <property type="protein sequence ID" value="ORX96343.1"/>
    <property type="molecule type" value="Genomic_DNA"/>
</dbReference>
<dbReference type="GO" id="GO:0008094">
    <property type="term" value="F:ATP-dependent activity, acting on DNA"/>
    <property type="evidence" value="ECO:0007669"/>
    <property type="project" value="TreeGrafter"/>
</dbReference>
<dbReference type="GO" id="GO:0005524">
    <property type="term" value="F:ATP binding"/>
    <property type="evidence" value="ECO:0007669"/>
    <property type="project" value="UniProtKB-KW"/>
</dbReference>
<dbReference type="Gene3D" id="3.40.50.300">
    <property type="entry name" value="P-loop containing nucleotide triphosphate hydrolases"/>
    <property type="match status" value="1"/>
</dbReference>
<keyword evidence="1" id="KW-0547">Nucleotide-binding</keyword>
<dbReference type="PROSITE" id="PS51194">
    <property type="entry name" value="HELICASE_CTER"/>
    <property type="match status" value="1"/>
</dbReference>
<dbReference type="InterPro" id="IPR000330">
    <property type="entry name" value="SNF2_N"/>
</dbReference>
<comment type="caution">
    <text evidence="7">The sequence shown here is derived from an EMBL/GenBank/DDBJ whole genome shotgun (WGS) entry which is preliminary data.</text>
</comment>
<dbReference type="InterPro" id="IPR014001">
    <property type="entry name" value="Helicase_ATP-bd"/>
</dbReference>
<dbReference type="OrthoDB" id="448448at2759"/>
<dbReference type="InterPro" id="IPR049730">
    <property type="entry name" value="SNF2/RAD54-like_C"/>
</dbReference>
<reference evidence="7 8" key="1">
    <citation type="submission" date="2016-07" db="EMBL/GenBank/DDBJ databases">
        <title>Pervasive Adenine N6-methylation of Active Genes in Fungi.</title>
        <authorList>
            <consortium name="DOE Joint Genome Institute"/>
            <person name="Mondo S.J."/>
            <person name="Dannebaum R.O."/>
            <person name="Kuo R.C."/>
            <person name="Labutti K."/>
            <person name="Haridas S."/>
            <person name="Kuo A."/>
            <person name="Salamov A."/>
            <person name="Ahrendt S.R."/>
            <person name="Lipzen A."/>
            <person name="Sullivan W."/>
            <person name="Andreopoulos W.B."/>
            <person name="Clum A."/>
            <person name="Lindquist E."/>
            <person name="Daum C."/>
            <person name="Ramamoorthy G.K."/>
            <person name="Gryganskyi A."/>
            <person name="Culley D."/>
            <person name="Magnuson J.K."/>
            <person name="James T.Y."/>
            <person name="O'Malley M.A."/>
            <person name="Stajich J.E."/>
            <person name="Spatafora J.W."/>
            <person name="Visel A."/>
            <person name="Grigoriev I.V."/>
        </authorList>
    </citation>
    <scope>NUCLEOTIDE SEQUENCE [LARGE SCALE GENOMIC DNA]</scope>
    <source>
        <strain evidence="7 8">CBS 115471</strain>
    </source>
</reference>
<evidence type="ECO:0000313" key="8">
    <source>
        <dbReference type="Proteomes" id="UP000193144"/>
    </source>
</evidence>
<keyword evidence="3" id="KW-0067">ATP-binding</keyword>
<evidence type="ECO:0000259" key="5">
    <source>
        <dbReference type="PROSITE" id="PS51192"/>
    </source>
</evidence>
<gene>
    <name evidence="7" type="ORF">BCR34DRAFT_607668</name>
</gene>
<dbReference type="CDD" id="cd18793">
    <property type="entry name" value="SF2_C_SNF"/>
    <property type="match status" value="1"/>
</dbReference>
<dbReference type="CDD" id="cd18008">
    <property type="entry name" value="DEXDc_SHPRH-like"/>
    <property type="match status" value="1"/>
</dbReference>
<protein>
    <submittedName>
        <fullName evidence="7">SNF2 family N-terminal domain-domain-containing protein</fullName>
    </submittedName>
</protein>
<dbReference type="SUPFAM" id="SSF52540">
    <property type="entry name" value="P-loop containing nucleoside triphosphate hydrolases"/>
    <property type="match status" value="2"/>
</dbReference>
<keyword evidence="2" id="KW-0378">Hydrolase</keyword>
<dbReference type="GO" id="GO:0016787">
    <property type="term" value="F:hydrolase activity"/>
    <property type="evidence" value="ECO:0007669"/>
    <property type="project" value="UniProtKB-KW"/>
</dbReference>
<dbReference type="PANTHER" id="PTHR45626:SF22">
    <property type="entry name" value="DNA REPAIR PROTEIN RAD5"/>
    <property type="match status" value="1"/>
</dbReference>
<evidence type="ECO:0000256" key="3">
    <source>
        <dbReference type="ARBA" id="ARBA00022840"/>
    </source>
</evidence>
<dbReference type="Gene3D" id="3.40.50.10810">
    <property type="entry name" value="Tandem AAA-ATPase domain"/>
    <property type="match status" value="1"/>
</dbReference>
<dbReference type="InterPro" id="IPR038718">
    <property type="entry name" value="SNF2-like_sf"/>
</dbReference>
<dbReference type="SMART" id="SM00487">
    <property type="entry name" value="DEXDc"/>
    <property type="match status" value="1"/>
</dbReference>
<dbReference type="InterPro" id="IPR050628">
    <property type="entry name" value="SNF2_RAD54_helicase_TF"/>
</dbReference>
<dbReference type="InterPro" id="IPR001650">
    <property type="entry name" value="Helicase_C-like"/>
</dbReference>
<feature type="domain" description="Helicase ATP-binding" evidence="5">
    <location>
        <begin position="396"/>
        <end position="577"/>
    </location>
</feature>
<evidence type="ECO:0000256" key="2">
    <source>
        <dbReference type="ARBA" id="ARBA00022801"/>
    </source>
</evidence>
<dbReference type="AlphaFoldDB" id="A0A1Y1YEI7"/>
<keyword evidence="8" id="KW-1185">Reference proteome</keyword>
<evidence type="ECO:0000256" key="1">
    <source>
        <dbReference type="ARBA" id="ARBA00022741"/>
    </source>
</evidence>
<dbReference type="InterPro" id="IPR027417">
    <property type="entry name" value="P-loop_NTPase"/>
</dbReference>
<dbReference type="Proteomes" id="UP000193144">
    <property type="component" value="Unassembled WGS sequence"/>
</dbReference>
<dbReference type="Pfam" id="PF00271">
    <property type="entry name" value="Helicase_C"/>
    <property type="match status" value="1"/>
</dbReference>
<evidence type="ECO:0000259" key="6">
    <source>
        <dbReference type="PROSITE" id="PS51194"/>
    </source>
</evidence>
<accession>A0A1Y1YEI7</accession>
<dbReference type="GO" id="GO:0006281">
    <property type="term" value="P:DNA repair"/>
    <property type="evidence" value="ECO:0007669"/>
    <property type="project" value="TreeGrafter"/>
</dbReference>
<feature type="domain" description="Helicase C-terminal" evidence="6">
    <location>
        <begin position="812"/>
        <end position="964"/>
    </location>
</feature>
<evidence type="ECO:0000256" key="4">
    <source>
        <dbReference type="SAM" id="MobiDB-lite"/>
    </source>
</evidence>
<sequence>MDPLDCSQQPPAKRQRLDITSTSSEGEPSRYPTPHTYELAPLSPPYPYNSNPPNPGALGFHTDPNSSWYNPPTQSWRPGPALDYHHNVSAWVSCNATNTIQYSYPAQPCRVSNGGGLNYQQPSVPLLIERTTTIGCLQDPTTLGAIILNPVIEQSELVCFGLVPDISGRCCCPKSFEGQSFSVDLNSSESFISKDSPAIRGRIDTEYGQMIQGLLDESTLELFVTCALEPLNTDQRAPHISAQSPCTLGITVYGPLELLEEIGSWFQEYDIFLQDPRVCHRDTKYCNPQRLSSEDPTSCPLVSSVVSHSTALINLHELVDWPDWLDVLSCEQQLEETPQPAALQAALHRHQKQALTFMIRRERGWTFGGTAPDIWEVLEHSTRTFFINRISETHQGNAPPQFHGGIIADPMGLGKTLTMIALIATDLGSMNIPQGMDEQDKPYVKATLIVIPQPLLGTWEQQLSEHVVHGALRYRRHHNKTRLMELQDFNDLDVVLTTYHTAAADWKTSKARGNHVLFDVRWRRIILDEAHVIRNGKSRMSRALCDLDAVSRWAVTGTPIQNTLGDLASLLKFIRAHPYNDTKRFEDDISRLWKSGEDEEAVKRLKRLSACLILRRSKGTINLPPRRDMKCPVDFNRAERALYDAIREQTITKLDEALLHDSEVSTSGVYVNFLQQIESMRLVCDLGLHYHTRHDQGSMQKTFDWASVAQQTFNSQREMGAIVCSQCHGTLELTDDFLDDSMSQDSPQFSRCLKFACAECSQNLSRSGHRLVCSHNPSCPVAPVSISNSQFEETSTQLRQRPTTSAVGLPSKVEALIADVKAQPPGVKSIVFSTWRLTLDAVEAGLNQASIPSVRFDGKVPQTQRQSVIDSFKKDPSISVILLTLSCGAVGLTLTEASRAYLMEPHWNPTIEEQALARIHRIGQKHEVTTIRFYIRDSFEERVMEVQESKKNLAGVLLSGHDGGQSDDSLGALQRLRSLL</sequence>
<dbReference type="GO" id="GO:0005634">
    <property type="term" value="C:nucleus"/>
    <property type="evidence" value="ECO:0007669"/>
    <property type="project" value="TreeGrafter"/>
</dbReference>
<dbReference type="PROSITE" id="PS51192">
    <property type="entry name" value="HELICASE_ATP_BIND_1"/>
    <property type="match status" value="1"/>
</dbReference>
<feature type="compositionally biased region" description="Polar residues" evidence="4">
    <location>
        <begin position="1"/>
        <end position="10"/>
    </location>
</feature>
<evidence type="ECO:0000313" key="7">
    <source>
        <dbReference type="EMBL" id="ORX96343.1"/>
    </source>
</evidence>
<dbReference type="PANTHER" id="PTHR45626">
    <property type="entry name" value="TRANSCRIPTION TERMINATION FACTOR 2-RELATED"/>
    <property type="match status" value="1"/>
</dbReference>
<proteinExistence type="predicted"/>